<dbReference type="RefSeq" id="WP_186840300.1">
    <property type="nucleotide sequence ID" value="NZ_JACOOZ010000004.1"/>
</dbReference>
<comment type="caution">
    <text evidence="1">The sequence shown here is derived from an EMBL/GenBank/DDBJ whole genome shotgun (WGS) entry which is preliminary data.</text>
</comment>
<dbReference type="Proteomes" id="UP000597877">
    <property type="component" value="Unassembled WGS sequence"/>
</dbReference>
<dbReference type="InterPro" id="IPR046286">
    <property type="entry name" value="DUF6323"/>
</dbReference>
<keyword evidence="2" id="KW-1185">Reference proteome</keyword>
<sequence length="81" mass="9580">MEKYQVENILRVNEYTEKFGLTLSMEDARVLAKSKNETLKEEQRVELGESILPKIILCFCDSNYIDQNNFIIYVILCYDIH</sequence>
<evidence type="ECO:0000313" key="2">
    <source>
        <dbReference type="Proteomes" id="UP000597877"/>
    </source>
</evidence>
<name>A0ABR7F257_9FIRM</name>
<organism evidence="1 2">
    <name type="scientific">Eubacterium segne</name>
    <dbReference type="NCBI Taxonomy" id="2763045"/>
    <lineage>
        <taxon>Bacteria</taxon>
        <taxon>Bacillati</taxon>
        <taxon>Bacillota</taxon>
        <taxon>Clostridia</taxon>
        <taxon>Eubacteriales</taxon>
        <taxon>Eubacteriaceae</taxon>
        <taxon>Eubacterium</taxon>
    </lineage>
</organism>
<reference evidence="1 2" key="1">
    <citation type="submission" date="2020-08" db="EMBL/GenBank/DDBJ databases">
        <title>Genome public.</title>
        <authorList>
            <person name="Liu C."/>
            <person name="Sun Q."/>
        </authorList>
    </citation>
    <scope>NUCLEOTIDE SEQUENCE [LARGE SCALE GENOMIC DNA]</scope>
    <source>
        <strain evidence="1 2">BX4</strain>
    </source>
</reference>
<dbReference type="Pfam" id="PF19848">
    <property type="entry name" value="DUF6323"/>
    <property type="match status" value="1"/>
</dbReference>
<gene>
    <name evidence="1" type="ORF">H8S00_06770</name>
</gene>
<protein>
    <submittedName>
        <fullName evidence="1">Uncharacterized protein</fullName>
    </submittedName>
</protein>
<dbReference type="EMBL" id="JACOOZ010000004">
    <property type="protein sequence ID" value="MBC5667683.1"/>
    <property type="molecule type" value="Genomic_DNA"/>
</dbReference>
<evidence type="ECO:0000313" key="1">
    <source>
        <dbReference type="EMBL" id="MBC5667683.1"/>
    </source>
</evidence>
<accession>A0ABR7F257</accession>
<proteinExistence type="predicted"/>